<dbReference type="SUPFAM" id="SSF53706">
    <property type="entry name" value="Formate dehydrogenase/DMSO reductase, domains 1-3"/>
    <property type="match status" value="1"/>
</dbReference>
<dbReference type="SUPFAM" id="SSF50692">
    <property type="entry name" value="ADC-like"/>
    <property type="match status" value="1"/>
</dbReference>
<dbReference type="eggNOG" id="COG0243">
    <property type="taxonomic scope" value="Bacteria"/>
</dbReference>
<evidence type="ECO:0000259" key="6">
    <source>
        <dbReference type="PROSITE" id="PS51669"/>
    </source>
</evidence>
<dbReference type="PANTHER" id="PTHR43742:SF6">
    <property type="entry name" value="OXIDOREDUCTASE YYAE-RELATED"/>
    <property type="match status" value="1"/>
</dbReference>
<evidence type="ECO:0000256" key="3">
    <source>
        <dbReference type="ARBA" id="ARBA00023004"/>
    </source>
</evidence>
<dbReference type="GO" id="GO:0051536">
    <property type="term" value="F:iron-sulfur cluster binding"/>
    <property type="evidence" value="ECO:0007669"/>
    <property type="project" value="UniProtKB-KW"/>
</dbReference>
<dbReference type="EMBL" id="CP003969">
    <property type="protein sequence ID" value="AGP35484.1"/>
    <property type="molecule type" value="Genomic_DNA"/>
</dbReference>
<dbReference type="InterPro" id="IPR006657">
    <property type="entry name" value="MoPterin_dinucl-bd_dom"/>
</dbReference>
<dbReference type="RefSeq" id="WP_020734701.1">
    <property type="nucleotide sequence ID" value="NC_021658.1"/>
</dbReference>
<reference evidence="7 8" key="1">
    <citation type="journal article" date="2013" name="Sci. Rep.">
        <title>Extraordinary expansion of a Sorangium cellulosum genome from an alkaline milieu.</title>
        <authorList>
            <person name="Han K."/>
            <person name="Li Z.F."/>
            <person name="Peng R."/>
            <person name="Zhu L.P."/>
            <person name="Zhou T."/>
            <person name="Wang L.G."/>
            <person name="Li S.G."/>
            <person name="Zhang X.B."/>
            <person name="Hu W."/>
            <person name="Wu Z.H."/>
            <person name="Qin N."/>
            <person name="Li Y.Z."/>
        </authorList>
    </citation>
    <scope>NUCLEOTIDE SEQUENCE [LARGE SCALE GENOMIC DNA]</scope>
    <source>
        <strain evidence="7 8">So0157-2</strain>
    </source>
</reference>
<dbReference type="OrthoDB" id="9757870at2"/>
<dbReference type="KEGG" id="scu:SCE1572_13670"/>
<dbReference type="PANTHER" id="PTHR43742">
    <property type="entry name" value="TRIMETHYLAMINE-N-OXIDE REDUCTASE"/>
    <property type="match status" value="1"/>
</dbReference>
<accession>S4XSK9</accession>
<dbReference type="PATRIC" id="fig|1254432.3.peg.3078"/>
<dbReference type="GO" id="GO:0046872">
    <property type="term" value="F:metal ion binding"/>
    <property type="evidence" value="ECO:0007669"/>
    <property type="project" value="UniProtKB-KW"/>
</dbReference>
<name>S4XSK9_SORCE</name>
<feature type="compositionally biased region" description="Basic and acidic residues" evidence="5">
    <location>
        <begin position="586"/>
        <end position="614"/>
    </location>
</feature>
<keyword evidence="4" id="KW-0411">Iron-sulfur</keyword>
<evidence type="ECO:0000313" key="7">
    <source>
        <dbReference type="EMBL" id="AGP35484.1"/>
    </source>
</evidence>
<dbReference type="Pfam" id="PF04879">
    <property type="entry name" value="Molybdop_Fe4S4"/>
    <property type="match status" value="1"/>
</dbReference>
<protein>
    <recommendedName>
        <fullName evidence="6">4Fe-4S Mo/W bis-MGD-type domain-containing protein</fullName>
    </recommendedName>
</protein>
<dbReference type="AlphaFoldDB" id="S4XSK9"/>
<dbReference type="Gene3D" id="3.40.228.10">
    <property type="entry name" value="Dimethylsulfoxide Reductase, domain 2"/>
    <property type="match status" value="1"/>
</dbReference>
<feature type="region of interest" description="Disordered" evidence="5">
    <location>
        <begin position="586"/>
        <end position="625"/>
    </location>
</feature>
<dbReference type="Gene3D" id="2.20.25.90">
    <property type="entry name" value="ADC-like domains"/>
    <property type="match status" value="1"/>
</dbReference>
<evidence type="ECO:0000256" key="4">
    <source>
        <dbReference type="ARBA" id="ARBA00023014"/>
    </source>
</evidence>
<dbReference type="SMART" id="SM00926">
    <property type="entry name" value="Molybdop_Fe4S4"/>
    <property type="match status" value="1"/>
</dbReference>
<dbReference type="InterPro" id="IPR006656">
    <property type="entry name" value="Mopterin_OxRdtase"/>
</dbReference>
<keyword evidence="2" id="KW-0479">Metal-binding</keyword>
<comment type="similarity">
    <text evidence="1">Belongs to the prokaryotic molybdopterin-containing oxidoreductase family.</text>
</comment>
<dbReference type="Gene3D" id="2.40.40.20">
    <property type="match status" value="1"/>
</dbReference>
<dbReference type="GO" id="GO:0016491">
    <property type="term" value="F:oxidoreductase activity"/>
    <property type="evidence" value="ECO:0007669"/>
    <property type="project" value="InterPro"/>
</dbReference>
<gene>
    <name evidence="7" type="ORF">SCE1572_13670</name>
</gene>
<dbReference type="PROSITE" id="PS51669">
    <property type="entry name" value="4FE4S_MOW_BIS_MGD"/>
    <property type="match status" value="1"/>
</dbReference>
<evidence type="ECO:0000256" key="2">
    <source>
        <dbReference type="ARBA" id="ARBA00022723"/>
    </source>
</evidence>
<feature type="domain" description="4Fe-4S Mo/W bis-MGD-type" evidence="6">
    <location>
        <begin position="7"/>
        <end position="63"/>
    </location>
</feature>
<evidence type="ECO:0000256" key="5">
    <source>
        <dbReference type="SAM" id="MobiDB-lite"/>
    </source>
</evidence>
<dbReference type="CDD" id="cd02782">
    <property type="entry name" value="MopB_CT_1"/>
    <property type="match status" value="1"/>
</dbReference>
<dbReference type="GO" id="GO:0043546">
    <property type="term" value="F:molybdopterin cofactor binding"/>
    <property type="evidence" value="ECO:0007669"/>
    <property type="project" value="InterPro"/>
</dbReference>
<dbReference type="Gene3D" id="3.40.50.740">
    <property type="match status" value="1"/>
</dbReference>
<sequence>MPSHGTARTHHRTCNICEAMCGIDIEVEGDRITSIRGDERDPFSRGYLCPKALALQDLHEDADRLRAPVRRTASGFQRISWDDALDEVAGRLREIQRRHGRDAVAVYLGNPRTHNYASLLYLTPFLEALRTRSCFSSNSVDQLPHHLVSTLLFGHQLLVPVPDVDRTSFLLIVGANPVVSNGSLMSAPGMPRRLKAIRARGGTIVVVDPRRTETAEIADRHHFIRPGTDVFLMLGLLSTLFAERLVAPGRLGDFMNGLADIERLVRGFTPERVAPRVGIPAAQIRELARAFAAARPAVCYGRIGACLQEFGALTTWLIAVLNLVTGNLDRPGGAMFARPAVDVVALQDLLGQRGELGRSRTRVRQLPAFAGEYPAAALAEEILTEGPGQIRALLTMAGNPVLSTPNGRTLDRALAGLDFMASIDFYINETTRHAHVILPPTGPLERDHYDLAFHVFAVRNTAKYAPALFAPADDARHDWQILVELGARLAAPGPAAPLAGRAARLLSRVLPPTRLLDAALRFGPYGAGVRPLSGGLSLRRLEREAHGVDLGPLVPCLPQRLFTRSGRIELAPEVLVADLERARAALDREGPGQKERGALGRDERGGLGQEERGAGEAGEPGQRGEAGYDLQLIGRRQLRSNNSWLHNSRRLVKGRNRCTLLMHPEDAARRGIAAGQRVRVRSRVGSIDLEVELTDEVMPGVVSAPHGWGHGRDGVRLETARRHAGESVNDLTDDRAIDALSGTAALNGVPVRVEPAEAARA</sequence>
<dbReference type="InterPro" id="IPR050612">
    <property type="entry name" value="Prok_Mopterin_Oxidored"/>
</dbReference>
<dbReference type="Pfam" id="PF01568">
    <property type="entry name" value="Molydop_binding"/>
    <property type="match status" value="1"/>
</dbReference>
<dbReference type="InterPro" id="IPR006963">
    <property type="entry name" value="Mopterin_OxRdtase_4Fe-4S_dom"/>
</dbReference>
<evidence type="ECO:0000313" key="8">
    <source>
        <dbReference type="Proteomes" id="UP000014803"/>
    </source>
</evidence>
<dbReference type="STRING" id="1254432.SCE1572_13670"/>
<organism evidence="7 8">
    <name type="scientific">Sorangium cellulosum So0157-2</name>
    <dbReference type="NCBI Taxonomy" id="1254432"/>
    <lineage>
        <taxon>Bacteria</taxon>
        <taxon>Pseudomonadati</taxon>
        <taxon>Myxococcota</taxon>
        <taxon>Polyangia</taxon>
        <taxon>Polyangiales</taxon>
        <taxon>Polyangiaceae</taxon>
        <taxon>Sorangium</taxon>
    </lineage>
</organism>
<dbReference type="Proteomes" id="UP000014803">
    <property type="component" value="Chromosome"/>
</dbReference>
<keyword evidence="3" id="KW-0408">Iron</keyword>
<dbReference type="HOGENOM" id="CLU_000422_13_3_7"/>
<evidence type="ECO:0000256" key="1">
    <source>
        <dbReference type="ARBA" id="ARBA00010312"/>
    </source>
</evidence>
<dbReference type="Pfam" id="PF00384">
    <property type="entry name" value="Molybdopterin"/>
    <property type="match status" value="1"/>
</dbReference>
<dbReference type="InterPro" id="IPR009010">
    <property type="entry name" value="Asp_de-COase-like_dom_sf"/>
</dbReference>
<proteinExistence type="inferred from homology"/>